<keyword evidence="2" id="KW-0677">Repeat</keyword>
<dbReference type="InterPro" id="IPR009057">
    <property type="entry name" value="Homeodomain-like_sf"/>
</dbReference>
<evidence type="ECO:0000256" key="4">
    <source>
        <dbReference type="ARBA" id="ARBA00023125"/>
    </source>
</evidence>
<dbReference type="InterPro" id="IPR015495">
    <property type="entry name" value="Myb_TF_plants"/>
</dbReference>
<evidence type="ECO:0000256" key="1">
    <source>
        <dbReference type="ARBA" id="ARBA00004123"/>
    </source>
</evidence>
<feature type="domain" description="Myb-like" evidence="7">
    <location>
        <begin position="11"/>
        <end position="63"/>
    </location>
</feature>
<dbReference type="SUPFAM" id="SSF46689">
    <property type="entry name" value="Homeodomain-like"/>
    <property type="match status" value="1"/>
</dbReference>
<keyword evidence="6" id="KW-0539">Nucleus</keyword>
<feature type="domain" description="HTH myb-type" evidence="8">
    <location>
        <begin position="11"/>
        <end position="63"/>
    </location>
</feature>
<dbReference type="PANTHER" id="PTHR10641">
    <property type="entry name" value="MYB FAMILY TRANSCRIPTION FACTOR"/>
    <property type="match status" value="1"/>
</dbReference>
<proteinExistence type="evidence at transcript level"/>
<keyword evidence="4" id="KW-0238">DNA-binding</keyword>
<evidence type="ECO:0000259" key="7">
    <source>
        <dbReference type="PROSITE" id="PS50090"/>
    </source>
</evidence>
<dbReference type="PROSITE" id="PS50090">
    <property type="entry name" value="MYB_LIKE"/>
    <property type="match status" value="2"/>
</dbReference>
<evidence type="ECO:0000256" key="5">
    <source>
        <dbReference type="ARBA" id="ARBA00023163"/>
    </source>
</evidence>
<reference evidence="9" key="1">
    <citation type="submission" date="2023-04" db="EMBL/GenBank/DDBJ databases">
        <title>Genome-wide analysis of the MYB gene family in ginger (Zingiber officinale Roscoe).</title>
        <authorList>
            <person name="Xing H.-T."/>
            <person name="Li H.-L."/>
        </authorList>
    </citation>
    <scope>NUCLEOTIDE SEQUENCE</scope>
    <source>
        <strain evidence="9">Maker00001286</strain>
    </source>
</reference>
<feature type="domain" description="Myb-like" evidence="7">
    <location>
        <begin position="64"/>
        <end position="114"/>
    </location>
</feature>
<evidence type="ECO:0000256" key="2">
    <source>
        <dbReference type="ARBA" id="ARBA00022737"/>
    </source>
</evidence>
<dbReference type="InterPro" id="IPR001005">
    <property type="entry name" value="SANT/Myb"/>
</dbReference>
<feature type="domain" description="HTH myb-type" evidence="8">
    <location>
        <begin position="64"/>
        <end position="118"/>
    </location>
</feature>
<organism evidence="9">
    <name type="scientific">Zingiber officinale</name>
    <name type="common">Ginger</name>
    <name type="synonym">Amomum zingiber</name>
    <dbReference type="NCBI Taxonomy" id="94328"/>
    <lineage>
        <taxon>Eukaryota</taxon>
        <taxon>Viridiplantae</taxon>
        <taxon>Streptophyta</taxon>
        <taxon>Embryophyta</taxon>
        <taxon>Tracheophyta</taxon>
        <taxon>Spermatophyta</taxon>
        <taxon>Magnoliopsida</taxon>
        <taxon>Liliopsida</taxon>
        <taxon>Zingiberales</taxon>
        <taxon>Zingiberaceae</taxon>
        <taxon>Zingiber</taxon>
    </lineage>
</organism>
<accession>A0AA50C981</accession>
<protein>
    <submittedName>
        <fullName evidence="9">MYB protein</fullName>
    </submittedName>
</protein>
<dbReference type="AlphaFoldDB" id="A0AA50C981"/>
<dbReference type="Gene3D" id="1.10.10.60">
    <property type="entry name" value="Homeodomain-like"/>
    <property type="match status" value="2"/>
</dbReference>
<dbReference type="FunFam" id="1.10.10.60:FF:000001">
    <property type="entry name" value="MYB-related transcription factor"/>
    <property type="match status" value="1"/>
</dbReference>
<dbReference type="SMART" id="SM00717">
    <property type="entry name" value="SANT"/>
    <property type="match status" value="2"/>
</dbReference>
<dbReference type="GO" id="GO:0003677">
    <property type="term" value="F:DNA binding"/>
    <property type="evidence" value="ECO:0007669"/>
    <property type="project" value="UniProtKB-KW"/>
</dbReference>
<evidence type="ECO:0000313" key="9">
    <source>
        <dbReference type="EMBL" id="WLQ69461.1"/>
    </source>
</evidence>
<dbReference type="PROSITE" id="PS51294">
    <property type="entry name" value="HTH_MYB"/>
    <property type="match status" value="2"/>
</dbReference>
<dbReference type="CDD" id="cd00167">
    <property type="entry name" value="SANT"/>
    <property type="match status" value="2"/>
</dbReference>
<evidence type="ECO:0000259" key="8">
    <source>
        <dbReference type="PROSITE" id="PS51294"/>
    </source>
</evidence>
<name>A0AA50C981_ZINOF</name>
<dbReference type="EMBL" id="OQ909553">
    <property type="protein sequence ID" value="WLQ69461.1"/>
    <property type="molecule type" value="mRNA"/>
</dbReference>
<sequence>MGRGRAPCCAKVGLNKGSWTQEEDMRLVAYIHKHGHGNWRALPKLAGLLRCGKSCRLRWINYLRPDIKRGNFTKEEEEAIIKLHGLLGNKWSKIASLLPGRTDNEIKNVWNTHLKKRLASPFTISSSSASCHEQDRSKPDKEGDCTEILNSNACLVDGELIEIPIDANMDLWSMLEYDSHSNITPSSSSSIELVKEMNPDPLSQEELVTRDHQPLISDEVIDPNIWSMMINEDDDACSFAPELEISNYPCDNWFVCLEEELGLRPEPAGSYHEQYVTNDASTDVDDDVSVGDCTVEAIPQESPELDVVDESVGTCALEARTQESLPMVVHSPEPKPESELLSDDEEVTVTILESPSTFQHDKLVQSSYEHEKKFELLGSNFSRMQTSEGFKDRGSTVHEEVFSCFLPPPLGRARPQASPSLSVIRQLLSSYAHQQSHHPFPLIFSLSQVLATDDHVAAKGRRLPPPSPTFVVGLAFSPPMSLPEALFLAGVTHAAPPSSPLQNVATARTLIASLAVTPLPPSANTLGSHCTTLDGAFIESTANDASSTSIARLLSPF</sequence>
<dbReference type="InterPro" id="IPR017930">
    <property type="entry name" value="Myb_dom"/>
</dbReference>
<keyword evidence="5" id="KW-0804">Transcription</keyword>
<dbReference type="Pfam" id="PF00249">
    <property type="entry name" value="Myb_DNA-binding"/>
    <property type="match status" value="2"/>
</dbReference>
<evidence type="ECO:0000256" key="6">
    <source>
        <dbReference type="ARBA" id="ARBA00023242"/>
    </source>
</evidence>
<dbReference type="PANTHER" id="PTHR10641:SF1103">
    <property type="entry name" value="TRANSCRIPTION FACTOR MYB72"/>
    <property type="match status" value="1"/>
</dbReference>
<dbReference type="GO" id="GO:0005634">
    <property type="term" value="C:nucleus"/>
    <property type="evidence" value="ECO:0007669"/>
    <property type="project" value="UniProtKB-SubCell"/>
</dbReference>
<comment type="subcellular location">
    <subcellularLocation>
        <location evidence="1">Nucleus</location>
    </subcellularLocation>
</comment>
<evidence type="ECO:0000256" key="3">
    <source>
        <dbReference type="ARBA" id="ARBA00023015"/>
    </source>
</evidence>
<keyword evidence="3" id="KW-0805">Transcription regulation</keyword>